<keyword evidence="1" id="KW-0963">Cytoplasm</keyword>
<dbReference type="GO" id="GO:0062192">
    <property type="term" value="F:L-rhamnose mutarotase activity"/>
    <property type="evidence" value="ECO:0007669"/>
    <property type="project" value="UniProtKB-UniRule"/>
</dbReference>
<dbReference type="PANTHER" id="PTHR34389">
    <property type="entry name" value="L-RHAMNOSE MUTAROTASE"/>
    <property type="match status" value="1"/>
</dbReference>
<comment type="caution">
    <text evidence="6">The sequence shown here is derived from an EMBL/GenBank/DDBJ whole genome shotgun (WGS) entry which is preliminary data.</text>
</comment>
<evidence type="ECO:0000313" key="6">
    <source>
        <dbReference type="EMBL" id="PRY55346.1"/>
    </source>
</evidence>
<dbReference type="NCBIfam" id="TIGR02625">
    <property type="entry name" value="YiiL_rotase"/>
    <property type="match status" value="1"/>
</dbReference>
<keyword evidence="3" id="KW-0119">Carbohydrate metabolism</keyword>
<dbReference type="AlphaFoldDB" id="A0A2T0UBN1"/>
<dbReference type="Gene3D" id="3.30.70.100">
    <property type="match status" value="1"/>
</dbReference>
<gene>
    <name evidence="6" type="ORF">B0I27_101315</name>
</gene>
<organism evidence="6 7">
    <name type="scientific">Arcticibacter pallidicorallinus</name>
    <dbReference type="NCBI Taxonomy" id="1259464"/>
    <lineage>
        <taxon>Bacteria</taxon>
        <taxon>Pseudomonadati</taxon>
        <taxon>Bacteroidota</taxon>
        <taxon>Sphingobacteriia</taxon>
        <taxon>Sphingobacteriales</taxon>
        <taxon>Sphingobacteriaceae</taxon>
        <taxon>Arcticibacter</taxon>
    </lineage>
</organism>
<dbReference type="InterPro" id="IPR011008">
    <property type="entry name" value="Dimeric_a/b-barrel"/>
</dbReference>
<dbReference type="EMBL" id="PVTH01000001">
    <property type="protein sequence ID" value="PRY55346.1"/>
    <property type="molecule type" value="Genomic_DNA"/>
</dbReference>
<dbReference type="GO" id="GO:0005737">
    <property type="term" value="C:cytoplasm"/>
    <property type="evidence" value="ECO:0007669"/>
    <property type="project" value="InterPro"/>
</dbReference>
<dbReference type="InterPro" id="IPR008000">
    <property type="entry name" value="Rham/fucose_mutarotase"/>
</dbReference>
<dbReference type="Pfam" id="PF05336">
    <property type="entry name" value="rhaM"/>
    <property type="match status" value="1"/>
</dbReference>
<dbReference type="SUPFAM" id="SSF54909">
    <property type="entry name" value="Dimeric alpha+beta barrel"/>
    <property type="match status" value="1"/>
</dbReference>
<keyword evidence="2" id="KW-0413">Isomerase</keyword>
<sequence length="104" mass="12180">MQTIAFKMKLKPGFKEEYRKRHNAIWPELTELLKNNGIYDYSIFLDEETDILFAVQKQKSGQSSQDLGDTEIVKRWWAYMADIMDTNSDNSPLSVPLTPVFRMD</sequence>
<proteinExistence type="inferred from homology"/>
<dbReference type="HAMAP" id="MF_01663">
    <property type="entry name" value="L_rham_rotase"/>
    <property type="match status" value="1"/>
</dbReference>
<evidence type="ECO:0000256" key="4">
    <source>
        <dbReference type="ARBA" id="ARBA00023308"/>
    </source>
</evidence>
<evidence type="ECO:0000256" key="3">
    <source>
        <dbReference type="ARBA" id="ARBA00023277"/>
    </source>
</evidence>
<evidence type="ECO:0000256" key="1">
    <source>
        <dbReference type="ARBA" id="ARBA00022490"/>
    </source>
</evidence>
<reference evidence="6 7" key="1">
    <citation type="submission" date="2018-03" db="EMBL/GenBank/DDBJ databases">
        <title>Genomic Encyclopedia of Type Strains, Phase III (KMG-III): the genomes of soil and plant-associated and newly described type strains.</title>
        <authorList>
            <person name="Whitman W."/>
        </authorList>
    </citation>
    <scope>NUCLEOTIDE SEQUENCE [LARGE SCALE GENOMIC DNA]</scope>
    <source>
        <strain evidence="6 7">CGMCC 1.9313</strain>
    </source>
</reference>
<keyword evidence="7" id="KW-1185">Reference proteome</keyword>
<evidence type="ECO:0000256" key="5">
    <source>
        <dbReference type="NCBIfam" id="TIGR02625"/>
    </source>
</evidence>
<name>A0A2T0UBN1_9SPHI</name>
<dbReference type="GO" id="GO:0019301">
    <property type="term" value="P:rhamnose catabolic process"/>
    <property type="evidence" value="ECO:0007669"/>
    <property type="project" value="UniProtKB-UniRule"/>
</dbReference>
<evidence type="ECO:0000313" key="7">
    <source>
        <dbReference type="Proteomes" id="UP000238034"/>
    </source>
</evidence>
<dbReference type="PANTHER" id="PTHR34389:SF2">
    <property type="entry name" value="L-RHAMNOSE MUTAROTASE"/>
    <property type="match status" value="1"/>
</dbReference>
<dbReference type="Proteomes" id="UP000238034">
    <property type="component" value="Unassembled WGS sequence"/>
</dbReference>
<accession>A0A2T0UBN1</accession>
<protein>
    <recommendedName>
        <fullName evidence="5">L-rhamnose mutarotase</fullName>
        <ecNumber evidence="5">5.1.3.32</ecNumber>
    </recommendedName>
</protein>
<dbReference type="OrthoDB" id="9799608at2"/>
<keyword evidence="4" id="KW-0684">Rhamnose metabolism</keyword>
<evidence type="ECO:0000256" key="2">
    <source>
        <dbReference type="ARBA" id="ARBA00023235"/>
    </source>
</evidence>
<dbReference type="EC" id="5.1.3.32" evidence="5"/>
<dbReference type="InterPro" id="IPR013448">
    <property type="entry name" value="L-rhamnose_mutarotase"/>
</dbReference>
<dbReference type="RefSeq" id="WP_106290683.1">
    <property type="nucleotide sequence ID" value="NZ_PVTH01000001.1"/>
</dbReference>